<feature type="compositionally biased region" description="Polar residues" evidence="1">
    <location>
        <begin position="241"/>
        <end position="253"/>
    </location>
</feature>
<dbReference type="PROSITE" id="PS00028">
    <property type="entry name" value="ZINC_FINGER_C2H2_1"/>
    <property type="match status" value="1"/>
</dbReference>
<evidence type="ECO:0000313" key="4">
    <source>
        <dbReference type="Proteomes" id="UP000800040"/>
    </source>
</evidence>
<feature type="region of interest" description="Disordered" evidence="1">
    <location>
        <begin position="877"/>
        <end position="916"/>
    </location>
</feature>
<dbReference type="Proteomes" id="UP000800040">
    <property type="component" value="Unassembled WGS sequence"/>
</dbReference>
<name>A0A6A5K732_9PLEO</name>
<feature type="compositionally biased region" description="Polar residues" evidence="1">
    <location>
        <begin position="128"/>
        <end position="159"/>
    </location>
</feature>
<feature type="compositionally biased region" description="Polar residues" evidence="1">
    <location>
        <begin position="387"/>
        <end position="396"/>
    </location>
</feature>
<dbReference type="AlphaFoldDB" id="A0A6A5K732"/>
<proteinExistence type="predicted"/>
<dbReference type="EMBL" id="ML975316">
    <property type="protein sequence ID" value="KAF1833585.1"/>
    <property type="molecule type" value="Genomic_DNA"/>
</dbReference>
<organism evidence="3 4">
    <name type="scientific">Decorospora gaudefroyi</name>
    <dbReference type="NCBI Taxonomy" id="184978"/>
    <lineage>
        <taxon>Eukaryota</taxon>
        <taxon>Fungi</taxon>
        <taxon>Dikarya</taxon>
        <taxon>Ascomycota</taxon>
        <taxon>Pezizomycotina</taxon>
        <taxon>Dothideomycetes</taxon>
        <taxon>Pleosporomycetidae</taxon>
        <taxon>Pleosporales</taxon>
        <taxon>Pleosporineae</taxon>
        <taxon>Pleosporaceae</taxon>
        <taxon>Decorospora</taxon>
    </lineage>
</organism>
<sequence length="1134" mass="122909">MSSNNYHPYNYPYQQTSAQQYSAYQSAPAPASNNVAQSSRPYQQPSTTQAPDYMAYQQSPYAKQSGGYATGQDSSWNGSPYGGNRETTSRAAEVLRNMSNSASMSNQGAAFTATNAAASNTGRYAASSLHSPQVQAQQPHSTHGQSQPRPRSVNNNRAQPASRGLPSPAMAAGYPSQRAQSIYNQQQQRSASPAQQQYSSALTSAEPSRNPQDATSSTSYNYGNAQVPPAAIASPPSSASMAGTYSAQSTTTVDPMAVYDPWPEYQRKQAAQKAIEEDERKRQEAEDKLRQPASKAEKPQKAQKQQPNTAEAVSATPNGGDGPAEALEAEIRAIMAKMRELNGKDPALLARIWEEERRAKAPKSPTTQNKATPQPTSAQPAPAVQTSTPQIANSGKKTVPKEPVNASTARSAVPAVAQAIPARQAQTTGHRPTGNTLWPPEKRAHLANAAAAHLNAQNVAHKVEPSQILNLLDSNPSYIELCEQLEQMGLKLDRAVFAKSLLTAVPDINSASRKSLPQSVLAPVQKPHVPPAVMKREAAMPVAPSPQHAPTTAASPANRGSYPLFPDNGSPAATPAPVAEMVPIKPELKKPANKEEAARKRNLSDLVDLTQLSDGEDMGPPPKRLNVDSMYTFGAPQPDFQDAMVADPESATGRYPIPHTPAPPPGELRHRTYVNALDRKKALRRNQYNPATIARDVLLACGRHPSERQLNQHLDGLRATLSQISFDADLSTIRWDLIDPGRPPPGYFKDGIQALTEDADDEDDSDEDGETRPGAPSHAIGGEGGAARALPEAINPFIKQKRRGRPPRHSFPDDADPETPKRPSEAPPMSSSAPRPTSAAAGVGYHAFRTATQYGPDGQPLPKKKGRPVGWRKAIHGSAAAQARSGVNEDRLLSNKHQPTQSSSLRNVRPGENEPIRIDFRSPSVANRVPQYQSYKCKWQNCKAELHNLETLKKHVFKVHRKATLRDTLECLWDDCGKEVTNYDPMTSMRIERHRPQSFDLEGDWRGHIQQSHFDPLSWELGDGPASGLSDSHDSEAYLSDAQGRKVTPRVTIDAERVQASVSSQQAPGVGPRGRPRKNAAEQEARDAHDRLVLLKKRIGGPGMDRGGATLANSKRRRGFIEGGETEELVDVED</sequence>
<dbReference type="OrthoDB" id="5424797at2759"/>
<feature type="compositionally biased region" description="Acidic residues" evidence="1">
    <location>
        <begin position="1124"/>
        <end position="1134"/>
    </location>
</feature>
<feature type="compositionally biased region" description="Polar residues" evidence="1">
    <location>
        <begin position="895"/>
        <end position="906"/>
    </location>
</feature>
<feature type="region of interest" description="Disordered" evidence="1">
    <location>
        <begin position="1057"/>
        <end position="1134"/>
    </location>
</feature>
<evidence type="ECO:0000313" key="3">
    <source>
        <dbReference type="EMBL" id="KAF1833585.1"/>
    </source>
</evidence>
<feature type="region of interest" description="Disordered" evidence="1">
    <location>
        <begin position="1023"/>
        <end position="1045"/>
    </location>
</feature>
<feature type="compositionally biased region" description="Polar residues" evidence="1">
    <location>
        <begin position="202"/>
        <end position="224"/>
    </location>
</feature>
<feature type="compositionally biased region" description="Low complexity" evidence="1">
    <location>
        <begin position="827"/>
        <end position="840"/>
    </location>
</feature>
<protein>
    <recommendedName>
        <fullName evidence="2">C2H2-type domain-containing protein</fullName>
    </recommendedName>
</protein>
<accession>A0A6A5K732</accession>
<feature type="region of interest" description="Disordered" evidence="1">
    <location>
        <begin position="758"/>
        <end position="840"/>
    </location>
</feature>
<feature type="region of interest" description="Disordered" evidence="1">
    <location>
        <begin position="124"/>
        <end position="327"/>
    </location>
</feature>
<dbReference type="PANTHER" id="PTHR48125:SF12">
    <property type="entry name" value="AT HOOK TRANSCRIPTION FACTOR FAMILY-RELATED"/>
    <property type="match status" value="1"/>
</dbReference>
<feature type="compositionally biased region" description="Acidic residues" evidence="1">
    <location>
        <begin position="758"/>
        <end position="769"/>
    </location>
</feature>
<feature type="compositionally biased region" description="Low complexity" evidence="1">
    <location>
        <begin position="371"/>
        <end position="386"/>
    </location>
</feature>
<feature type="compositionally biased region" description="Basic and acidic residues" evidence="1">
    <location>
        <begin position="274"/>
        <end position="300"/>
    </location>
</feature>
<dbReference type="PANTHER" id="PTHR48125">
    <property type="entry name" value="LP07818P1"/>
    <property type="match status" value="1"/>
</dbReference>
<dbReference type="SMART" id="SM00384">
    <property type="entry name" value="AT_hook"/>
    <property type="match status" value="3"/>
</dbReference>
<feature type="domain" description="C2H2-type" evidence="2">
    <location>
        <begin position="937"/>
        <end position="960"/>
    </location>
</feature>
<feature type="compositionally biased region" description="Basic and acidic residues" evidence="1">
    <location>
        <begin position="1079"/>
        <end position="1093"/>
    </location>
</feature>
<evidence type="ECO:0000259" key="2">
    <source>
        <dbReference type="PROSITE" id="PS00028"/>
    </source>
</evidence>
<feature type="compositionally biased region" description="Basic residues" evidence="1">
    <location>
        <begin position="799"/>
        <end position="808"/>
    </location>
</feature>
<feature type="compositionally biased region" description="Low complexity" evidence="1">
    <location>
        <begin position="228"/>
        <end position="240"/>
    </location>
</feature>
<feature type="compositionally biased region" description="Low complexity" evidence="1">
    <location>
        <begin position="185"/>
        <end position="201"/>
    </location>
</feature>
<dbReference type="GO" id="GO:0003677">
    <property type="term" value="F:DNA binding"/>
    <property type="evidence" value="ECO:0007669"/>
    <property type="project" value="InterPro"/>
</dbReference>
<feature type="region of interest" description="Disordered" evidence="1">
    <location>
        <begin position="1"/>
        <end position="99"/>
    </location>
</feature>
<dbReference type="InterPro" id="IPR013087">
    <property type="entry name" value="Znf_C2H2_type"/>
</dbReference>
<gene>
    <name evidence="3" type="ORF">BDW02DRAFT_589581</name>
</gene>
<feature type="compositionally biased region" description="Polar residues" evidence="1">
    <location>
        <begin position="33"/>
        <end position="62"/>
    </location>
</feature>
<feature type="region of interest" description="Disordered" evidence="1">
    <location>
        <begin position="357"/>
        <end position="415"/>
    </location>
</feature>
<keyword evidence="4" id="KW-1185">Reference proteome</keyword>
<feature type="region of interest" description="Disordered" evidence="1">
    <location>
        <begin position="542"/>
        <end position="576"/>
    </location>
</feature>
<feature type="compositionally biased region" description="Low complexity" evidence="1">
    <location>
        <begin position="1"/>
        <end position="32"/>
    </location>
</feature>
<feature type="compositionally biased region" description="Polar residues" evidence="1">
    <location>
        <begin position="308"/>
        <end position="317"/>
    </location>
</feature>
<evidence type="ECO:0000256" key="1">
    <source>
        <dbReference type="SAM" id="MobiDB-lite"/>
    </source>
</evidence>
<reference evidence="3" key="1">
    <citation type="submission" date="2020-01" db="EMBL/GenBank/DDBJ databases">
        <authorList>
            <consortium name="DOE Joint Genome Institute"/>
            <person name="Haridas S."/>
            <person name="Albert R."/>
            <person name="Binder M."/>
            <person name="Bloem J."/>
            <person name="Labutti K."/>
            <person name="Salamov A."/>
            <person name="Andreopoulos B."/>
            <person name="Baker S.E."/>
            <person name="Barry K."/>
            <person name="Bills G."/>
            <person name="Bluhm B.H."/>
            <person name="Cannon C."/>
            <person name="Castanera R."/>
            <person name="Culley D.E."/>
            <person name="Daum C."/>
            <person name="Ezra D."/>
            <person name="Gonzalez J.B."/>
            <person name="Henrissat B."/>
            <person name="Kuo A."/>
            <person name="Liang C."/>
            <person name="Lipzen A."/>
            <person name="Lutzoni F."/>
            <person name="Magnuson J."/>
            <person name="Mondo S."/>
            <person name="Nolan M."/>
            <person name="Ohm R."/>
            <person name="Pangilinan J."/>
            <person name="Park H.-J."/>
            <person name="Ramirez L."/>
            <person name="Alfaro M."/>
            <person name="Sun H."/>
            <person name="Tritt A."/>
            <person name="Yoshinaga Y."/>
            <person name="Zwiers L.-H."/>
            <person name="Turgeon B.G."/>
            <person name="Goodwin S.B."/>
            <person name="Spatafora J.W."/>
            <person name="Crous P.W."/>
            <person name="Grigoriev I.V."/>
        </authorList>
    </citation>
    <scope>NUCLEOTIDE SEQUENCE</scope>
    <source>
        <strain evidence="3">P77</strain>
    </source>
</reference>
<dbReference type="InterPro" id="IPR017956">
    <property type="entry name" value="AT_hook_DNA-bd_motif"/>
</dbReference>